<protein>
    <recommendedName>
        <fullName evidence="4">Transmembrane protein</fullName>
    </recommendedName>
</protein>
<evidence type="ECO:0008006" key="4">
    <source>
        <dbReference type="Google" id="ProtNLM"/>
    </source>
</evidence>
<reference evidence="3" key="1">
    <citation type="journal article" date="2020" name="MBio">
        <title>Horizontal gene transfer to a defensive symbiont with a reduced genome amongst a multipartite beetle microbiome.</title>
        <authorList>
            <person name="Waterworth S.C."/>
            <person name="Florez L.V."/>
            <person name="Rees E.R."/>
            <person name="Hertweck C."/>
            <person name="Kaltenpoth M."/>
            <person name="Kwan J.C."/>
        </authorList>
    </citation>
    <scope>NUCLEOTIDE SEQUENCE [LARGE SCALE GENOMIC DNA]</scope>
</reference>
<name>A0A7V8FTM7_9BURK</name>
<dbReference type="Proteomes" id="UP000462435">
    <property type="component" value="Unassembled WGS sequence"/>
</dbReference>
<keyword evidence="1" id="KW-0732">Signal</keyword>
<dbReference type="EMBL" id="WNDX01000162">
    <property type="protein sequence ID" value="KAF1038562.1"/>
    <property type="molecule type" value="Genomic_DNA"/>
</dbReference>
<dbReference type="PROSITE" id="PS51257">
    <property type="entry name" value="PROKAR_LIPOPROTEIN"/>
    <property type="match status" value="1"/>
</dbReference>
<evidence type="ECO:0000313" key="3">
    <source>
        <dbReference type="Proteomes" id="UP000462435"/>
    </source>
</evidence>
<feature type="chain" id="PRO_5030773906" description="Transmembrane protein" evidence="1">
    <location>
        <begin position="22"/>
        <end position="177"/>
    </location>
</feature>
<feature type="signal peptide" evidence="1">
    <location>
        <begin position="1"/>
        <end position="21"/>
    </location>
</feature>
<proteinExistence type="predicted"/>
<organism evidence="2 3">
    <name type="scientific">Herbaspirillum frisingense</name>
    <dbReference type="NCBI Taxonomy" id="92645"/>
    <lineage>
        <taxon>Bacteria</taxon>
        <taxon>Pseudomonadati</taxon>
        <taxon>Pseudomonadota</taxon>
        <taxon>Betaproteobacteria</taxon>
        <taxon>Burkholderiales</taxon>
        <taxon>Oxalobacteraceae</taxon>
        <taxon>Herbaspirillum</taxon>
    </lineage>
</organism>
<gene>
    <name evidence="2" type="ORF">GAK35_03770</name>
</gene>
<accession>A0A7V8FTM7</accession>
<comment type="caution">
    <text evidence="2">The sequence shown here is derived from an EMBL/GenBank/DDBJ whole genome shotgun (WGS) entry which is preliminary data.</text>
</comment>
<dbReference type="AlphaFoldDB" id="A0A7V8FTM7"/>
<evidence type="ECO:0000313" key="2">
    <source>
        <dbReference type="EMBL" id="KAF1038562.1"/>
    </source>
</evidence>
<sequence length="177" mass="18414">MPRLSSTVSLLGLACAALALAACSPRYNWREASDNGAHFVVLLPGKPASVTRAVDLDGPRVEMIMTAAEAGGATFAVGTAELADAAAAAKALDAMRTALINNIGGQPRPAPRLPGKADGFSRIIDIDAHGAAGGRSLRLVARLAARDRRIYQVLILGDDKAASDENIETFFSSFKPT</sequence>
<evidence type="ECO:0000256" key="1">
    <source>
        <dbReference type="SAM" id="SignalP"/>
    </source>
</evidence>